<protein>
    <recommendedName>
        <fullName evidence="2">peptidylprolyl isomerase</fullName>
        <ecNumber evidence="2">5.2.1.8</ecNumber>
    </recommendedName>
</protein>
<evidence type="ECO:0000256" key="1">
    <source>
        <dbReference type="ARBA" id="ARBA00000971"/>
    </source>
</evidence>
<comment type="caution">
    <text evidence="9">The sequence shown here is derived from an EMBL/GenBank/DDBJ whole genome shotgun (WGS) entry which is preliminary data.</text>
</comment>
<keyword evidence="10" id="KW-1185">Reference proteome</keyword>
<evidence type="ECO:0000259" key="8">
    <source>
        <dbReference type="PROSITE" id="PS50198"/>
    </source>
</evidence>
<dbReference type="SUPFAM" id="SSF46565">
    <property type="entry name" value="Chaperone J-domain"/>
    <property type="match status" value="1"/>
</dbReference>
<dbReference type="EC" id="5.2.1.8" evidence="2"/>
<dbReference type="Gene3D" id="1.10.287.110">
    <property type="entry name" value="DnaJ domain"/>
    <property type="match status" value="1"/>
</dbReference>
<feature type="domain" description="J" evidence="7">
    <location>
        <begin position="303"/>
        <end position="383"/>
    </location>
</feature>
<dbReference type="Gene3D" id="3.60.40.10">
    <property type="entry name" value="PPM-type phosphatase domain"/>
    <property type="match status" value="1"/>
</dbReference>
<organism evidence="9 10">
    <name type="scientific">Effrenium voratum</name>
    <dbReference type="NCBI Taxonomy" id="2562239"/>
    <lineage>
        <taxon>Eukaryota</taxon>
        <taxon>Sar</taxon>
        <taxon>Alveolata</taxon>
        <taxon>Dinophyceae</taxon>
        <taxon>Suessiales</taxon>
        <taxon>Symbiodiniaceae</taxon>
        <taxon>Effrenium</taxon>
    </lineage>
</organism>
<comment type="catalytic activity">
    <reaction evidence="1">
        <text>[protein]-peptidylproline (omega=180) = [protein]-peptidylproline (omega=0)</text>
        <dbReference type="Rhea" id="RHEA:16237"/>
        <dbReference type="Rhea" id="RHEA-COMP:10747"/>
        <dbReference type="Rhea" id="RHEA-COMP:10748"/>
        <dbReference type="ChEBI" id="CHEBI:83833"/>
        <dbReference type="ChEBI" id="CHEBI:83834"/>
        <dbReference type="EC" id="5.2.1.8"/>
    </reaction>
</comment>
<dbReference type="Proteomes" id="UP001178507">
    <property type="component" value="Unassembled WGS sequence"/>
</dbReference>
<dbReference type="EMBL" id="CAUJNA010003324">
    <property type="protein sequence ID" value="CAJ1399107.1"/>
    <property type="molecule type" value="Genomic_DNA"/>
</dbReference>
<dbReference type="PANTHER" id="PTHR10657:SF4">
    <property type="entry name" value="PEPTIDYL-PROLYL CIS-TRANS ISOMERASE-RELATED"/>
    <property type="match status" value="1"/>
</dbReference>
<gene>
    <name evidence="9" type="ORF">EVOR1521_LOCUS22702</name>
</gene>
<proteinExistence type="predicted"/>
<dbReference type="InterPro" id="IPR001623">
    <property type="entry name" value="DnaJ_domain"/>
</dbReference>
<dbReference type="CDD" id="cd06257">
    <property type="entry name" value="DnaJ"/>
    <property type="match status" value="1"/>
</dbReference>
<accession>A0AA36J3U7</accession>
<dbReference type="PROSITE" id="PS50198">
    <property type="entry name" value="PPIC_PPIASE_2"/>
    <property type="match status" value="1"/>
</dbReference>
<evidence type="ECO:0000256" key="6">
    <source>
        <dbReference type="SAM" id="MobiDB-lite"/>
    </source>
</evidence>
<dbReference type="Pfam" id="PF00639">
    <property type="entry name" value="Rotamase"/>
    <property type="match status" value="1"/>
</dbReference>
<sequence length="701" mass="75959">MPHDDAVPIGEGWARHNAEMLVHPPSQVYFAQRGDQRGKYLLKSEDGNWVVCPAPHVGADCPIEVKAAAASMLRPTDGKMSSEKLDRSVVLADMPKTARLALKFPLGFLDTPACCYALFTGLRRSAGAAHWCASQFHQRLLREVAKKIHGWWDSEAEMPEELMYRGSHVGSLSKVLKELLEALDRDLIQGPHGLGGCDGVVAILVGENLVTAAVGQASATLLFQGAEALPLVPLLGQEEEESEDTKTTSAESAAISQLRLGQASEKGALLDTGGLRRAKCAWDASEATDVDEDPVSRMLRAPDAFSVLGISEKGPEGTAEVKTAYKRLALRVHPDKVRNCDPDDAKAAFARLDAAARIVEALCEHNADICRELRRVLRFDPFTVKGACQLLQVEQDADDSQVSKAKDDLKQKLAKAQLLEALSEVQRGIDACITAAETLGIARQGAPGAVGERLLAEGVPVASLTALGLRDLRHIGGRLQVRTAAYRAGEEVRVALCSGATAELPLQHLEEPANLCLWQPKAAALQWASQALTLPGRQDSSAASICICIREREDDEVEEERAPKRQRGVSGPRSVRLRHLLLRCAEPGKPLPEDPMARRRKVQTTRTPTEAEGELVALLRGLLSEPETGDEDNRMAFRRLCQLRSECSSAEGAGQLCGDLGWVSRGQSEPSFEQAAFSLRKGEFSDVTTTSRGVHLIQRIA</sequence>
<reference evidence="9" key="1">
    <citation type="submission" date="2023-08" db="EMBL/GenBank/DDBJ databases">
        <authorList>
            <person name="Chen Y."/>
            <person name="Shah S."/>
            <person name="Dougan E. K."/>
            <person name="Thang M."/>
            <person name="Chan C."/>
        </authorList>
    </citation>
    <scope>NUCLEOTIDE SEQUENCE</scope>
</reference>
<dbReference type="PROSITE" id="PS50076">
    <property type="entry name" value="DNAJ_2"/>
    <property type="match status" value="1"/>
</dbReference>
<feature type="region of interest" description="Disordered" evidence="6">
    <location>
        <begin position="588"/>
        <end position="610"/>
    </location>
</feature>
<dbReference type="InterPro" id="IPR000297">
    <property type="entry name" value="PPIase_PpiC"/>
</dbReference>
<evidence type="ECO:0000256" key="4">
    <source>
        <dbReference type="ARBA" id="ARBA00023235"/>
    </source>
</evidence>
<dbReference type="SMART" id="SM00271">
    <property type="entry name" value="DnaJ"/>
    <property type="match status" value="1"/>
</dbReference>
<dbReference type="InterPro" id="IPR051370">
    <property type="entry name" value="PPIase_Pin1"/>
</dbReference>
<evidence type="ECO:0000256" key="3">
    <source>
        <dbReference type="ARBA" id="ARBA00023110"/>
    </source>
</evidence>
<dbReference type="InterPro" id="IPR046357">
    <property type="entry name" value="PPIase_dom_sf"/>
</dbReference>
<feature type="domain" description="PpiC" evidence="8">
    <location>
        <begin position="572"/>
        <end position="701"/>
    </location>
</feature>
<dbReference type="GO" id="GO:0005634">
    <property type="term" value="C:nucleus"/>
    <property type="evidence" value="ECO:0007669"/>
    <property type="project" value="TreeGrafter"/>
</dbReference>
<keyword evidence="4 5" id="KW-0413">Isomerase</keyword>
<evidence type="ECO:0000256" key="2">
    <source>
        <dbReference type="ARBA" id="ARBA00013194"/>
    </source>
</evidence>
<dbReference type="InterPro" id="IPR036457">
    <property type="entry name" value="PPM-type-like_dom_sf"/>
</dbReference>
<keyword evidence="3 5" id="KW-0697">Rotamase</keyword>
<dbReference type="PANTHER" id="PTHR10657">
    <property type="entry name" value="PEPTIDYL-PROLYL CIS-TRANS ISOMERASE"/>
    <property type="match status" value="1"/>
</dbReference>
<evidence type="ECO:0000256" key="5">
    <source>
        <dbReference type="PROSITE-ProRule" id="PRU00278"/>
    </source>
</evidence>
<dbReference type="AlphaFoldDB" id="A0AA36J3U7"/>
<name>A0AA36J3U7_9DINO</name>
<dbReference type="Gene3D" id="3.10.50.40">
    <property type="match status" value="1"/>
</dbReference>
<dbReference type="InterPro" id="IPR036869">
    <property type="entry name" value="J_dom_sf"/>
</dbReference>
<dbReference type="GO" id="GO:0003755">
    <property type="term" value="F:peptidyl-prolyl cis-trans isomerase activity"/>
    <property type="evidence" value="ECO:0007669"/>
    <property type="project" value="UniProtKB-KW"/>
</dbReference>
<dbReference type="SUPFAM" id="SSF54534">
    <property type="entry name" value="FKBP-like"/>
    <property type="match status" value="1"/>
</dbReference>
<evidence type="ECO:0000313" key="9">
    <source>
        <dbReference type="EMBL" id="CAJ1399107.1"/>
    </source>
</evidence>
<dbReference type="GO" id="GO:0005829">
    <property type="term" value="C:cytosol"/>
    <property type="evidence" value="ECO:0007669"/>
    <property type="project" value="TreeGrafter"/>
</dbReference>
<evidence type="ECO:0000313" key="10">
    <source>
        <dbReference type="Proteomes" id="UP001178507"/>
    </source>
</evidence>
<dbReference type="Pfam" id="PF00226">
    <property type="entry name" value="DnaJ"/>
    <property type="match status" value="1"/>
</dbReference>
<evidence type="ECO:0000259" key="7">
    <source>
        <dbReference type="PROSITE" id="PS50076"/>
    </source>
</evidence>